<gene>
    <name evidence="12" type="primary">LOC117643705</name>
</gene>
<dbReference type="InterPro" id="IPR006693">
    <property type="entry name" value="AB_hydrolase_lipase"/>
</dbReference>
<keyword evidence="2 9" id="KW-0732">Signal</keyword>
<dbReference type="GO" id="GO:0016788">
    <property type="term" value="F:hydrolase activity, acting on ester bonds"/>
    <property type="evidence" value="ECO:0007669"/>
    <property type="project" value="InterPro"/>
</dbReference>
<sequence>MNTRPTVRRNTAVLHGVLHWSCIAAILLHFPQDINADIDETGVRGSPPDVIAQLHGFSTERHSVTTEDGFILDLFRLPANDTEETNSRPAVLLVPGILCNAATWFLNNDKSMPYLLANEGFDVWVAAGRGVRYARTHTSLTNTSRDYWDYSFHEQGLYDVPALIDYVLEHTQRPKLQFVGYSMGAAMFLVATTQLQAYRDRVSHAYLVAPAVYLTYSTSPLVRSFPVLGALDYLLTPGGLSFENPVVRKLLEEVCSGQLTDAVCAALLGTRAPDQSEEQVKFNYQYFPDATSAKTLLHYSQGQYKERWFRQFDNGILTNLQVYGSITPPSYPLSSATVPTSVFYGADDILVGVKSAEQLIEDLPNVKRAVKVAGLTHVDVMFGRNARESLYEPLVKAVVEDSV</sequence>
<keyword evidence="11" id="KW-1185">Reference proteome</keyword>
<evidence type="ECO:0000256" key="5">
    <source>
        <dbReference type="ARBA" id="ARBA00023098"/>
    </source>
</evidence>
<keyword evidence="4 7" id="KW-0442">Lipid degradation</keyword>
<evidence type="ECO:0000256" key="9">
    <source>
        <dbReference type="SAM" id="SignalP"/>
    </source>
</evidence>
<evidence type="ECO:0000313" key="11">
    <source>
        <dbReference type="Proteomes" id="UP000515158"/>
    </source>
</evidence>
<dbReference type="KEGG" id="tpal:117643705"/>
<comment type="similarity">
    <text evidence="1 7">Belongs to the AB hydrolase superfamily. Lipase family.</text>
</comment>
<evidence type="ECO:0000256" key="7">
    <source>
        <dbReference type="PIRNR" id="PIRNR000862"/>
    </source>
</evidence>
<dbReference type="FunFam" id="3.40.50.1820:FF:000057">
    <property type="entry name" value="Lipase"/>
    <property type="match status" value="1"/>
</dbReference>
<dbReference type="GO" id="GO:0016042">
    <property type="term" value="P:lipid catabolic process"/>
    <property type="evidence" value="ECO:0007669"/>
    <property type="project" value="UniProtKB-KW"/>
</dbReference>
<dbReference type="Pfam" id="PF04083">
    <property type="entry name" value="Abhydro_lipase"/>
    <property type="match status" value="1"/>
</dbReference>
<organism evidence="12">
    <name type="scientific">Thrips palmi</name>
    <name type="common">Melon thrips</name>
    <dbReference type="NCBI Taxonomy" id="161013"/>
    <lineage>
        <taxon>Eukaryota</taxon>
        <taxon>Metazoa</taxon>
        <taxon>Ecdysozoa</taxon>
        <taxon>Arthropoda</taxon>
        <taxon>Hexapoda</taxon>
        <taxon>Insecta</taxon>
        <taxon>Pterygota</taxon>
        <taxon>Neoptera</taxon>
        <taxon>Paraneoptera</taxon>
        <taxon>Thysanoptera</taxon>
        <taxon>Terebrantia</taxon>
        <taxon>Thripoidea</taxon>
        <taxon>Thripidae</taxon>
        <taxon>Thrips</taxon>
    </lineage>
</organism>
<evidence type="ECO:0000256" key="2">
    <source>
        <dbReference type="ARBA" id="ARBA00022729"/>
    </source>
</evidence>
<evidence type="ECO:0000256" key="6">
    <source>
        <dbReference type="ARBA" id="ARBA00023180"/>
    </source>
</evidence>
<name>A0A6P8YFY7_THRPL</name>
<keyword evidence="3 7" id="KW-0378">Hydrolase</keyword>
<reference evidence="12" key="1">
    <citation type="submission" date="2025-08" db="UniProtKB">
        <authorList>
            <consortium name="RefSeq"/>
        </authorList>
    </citation>
    <scope>IDENTIFICATION</scope>
    <source>
        <tissue evidence="12">Total insect</tissue>
    </source>
</reference>
<evidence type="ECO:0000313" key="12">
    <source>
        <dbReference type="RefSeq" id="XP_034238648.1"/>
    </source>
</evidence>
<feature type="signal peptide" evidence="9">
    <location>
        <begin position="1"/>
        <end position="36"/>
    </location>
</feature>
<evidence type="ECO:0000259" key="10">
    <source>
        <dbReference type="Pfam" id="PF04083"/>
    </source>
</evidence>
<dbReference type="InParanoid" id="A0A6P8YFY7"/>
<dbReference type="InterPro" id="IPR025483">
    <property type="entry name" value="Lipase_euk"/>
</dbReference>
<keyword evidence="6" id="KW-0325">Glycoprotein</keyword>
<dbReference type="RefSeq" id="XP_034238648.1">
    <property type="nucleotide sequence ID" value="XM_034382757.1"/>
</dbReference>
<dbReference type="GeneID" id="117643705"/>
<feature type="domain" description="Partial AB-hydrolase lipase" evidence="10">
    <location>
        <begin position="51"/>
        <end position="107"/>
    </location>
</feature>
<dbReference type="PIRSF" id="PIRSF000862">
    <property type="entry name" value="Steryl_ester_lip"/>
    <property type="match status" value="1"/>
</dbReference>
<feature type="chain" id="PRO_5027858472" description="Lipase" evidence="9">
    <location>
        <begin position="37"/>
        <end position="403"/>
    </location>
</feature>
<evidence type="ECO:0000256" key="8">
    <source>
        <dbReference type="PIRSR" id="PIRSR000862-1"/>
    </source>
</evidence>
<dbReference type="Proteomes" id="UP000515158">
    <property type="component" value="Unplaced"/>
</dbReference>
<dbReference type="Gene3D" id="3.40.50.1820">
    <property type="entry name" value="alpha/beta hydrolase"/>
    <property type="match status" value="1"/>
</dbReference>
<accession>A0A6P8YFY7</accession>
<protein>
    <recommendedName>
        <fullName evidence="7">Lipase</fullName>
    </recommendedName>
</protein>
<dbReference type="InterPro" id="IPR029058">
    <property type="entry name" value="AB_hydrolase_fold"/>
</dbReference>
<evidence type="ECO:0000256" key="1">
    <source>
        <dbReference type="ARBA" id="ARBA00010701"/>
    </source>
</evidence>
<feature type="active site" description="Charge relay system" evidence="8">
    <location>
        <position position="348"/>
    </location>
</feature>
<dbReference type="OrthoDB" id="9974421at2759"/>
<dbReference type="PANTHER" id="PTHR11005">
    <property type="entry name" value="LYSOSOMAL ACID LIPASE-RELATED"/>
    <property type="match status" value="1"/>
</dbReference>
<evidence type="ECO:0000256" key="4">
    <source>
        <dbReference type="ARBA" id="ARBA00022963"/>
    </source>
</evidence>
<evidence type="ECO:0000256" key="3">
    <source>
        <dbReference type="ARBA" id="ARBA00022801"/>
    </source>
</evidence>
<feature type="active site" description="Charge relay system" evidence="8">
    <location>
        <position position="377"/>
    </location>
</feature>
<proteinExistence type="inferred from homology"/>
<dbReference type="SUPFAM" id="SSF53474">
    <property type="entry name" value="alpha/beta-Hydrolases"/>
    <property type="match status" value="1"/>
</dbReference>
<feature type="active site" description="Nucleophile" evidence="8">
    <location>
        <position position="182"/>
    </location>
</feature>
<keyword evidence="5" id="KW-0443">Lipid metabolism</keyword>
<dbReference type="AlphaFoldDB" id="A0A6P8YFY7"/>